<accession>A0A2P5BIT1</accession>
<evidence type="ECO:0008006" key="4">
    <source>
        <dbReference type="Google" id="ProtNLM"/>
    </source>
</evidence>
<comment type="caution">
    <text evidence="2">The sequence shown here is derived from an EMBL/GenBank/DDBJ whole genome shotgun (WGS) entry which is preliminary data.</text>
</comment>
<protein>
    <recommendedName>
        <fullName evidence="4">Transmembrane protein</fullName>
    </recommendedName>
</protein>
<keyword evidence="1" id="KW-0472">Membrane</keyword>
<keyword evidence="1" id="KW-0812">Transmembrane</keyword>
<keyword evidence="3" id="KW-1185">Reference proteome</keyword>
<proteinExistence type="predicted"/>
<evidence type="ECO:0000256" key="1">
    <source>
        <dbReference type="SAM" id="Phobius"/>
    </source>
</evidence>
<keyword evidence="1" id="KW-1133">Transmembrane helix</keyword>
<gene>
    <name evidence="2" type="ORF">PanWU01x14_235670</name>
</gene>
<reference evidence="3" key="1">
    <citation type="submission" date="2016-06" db="EMBL/GenBank/DDBJ databases">
        <title>Parallel loss of symbiosis genes in relatives of nitrogen-fixing non-legume Parasponia.</title>
        <authorList>
            <person name="Van Velzen R."/>
            <person name="Holmer R."/>
            <person name="Bu F."/>
            <person name="Rutten L."/>
            <person name="Van Zeijl A."/>
            <person name="Liu W."/>
            <person name="Santuari L."/>
            <person name="Cao Q."/>
            <person name="Sharma T."/>
            <person name="Shen D."/>
            <person name="Roswanjaya Y."/>
            <person name="Wardhani T."/>
            <person name="Kalhor M.S."/>
            <person name="Jansen J."/>
            <person name="Van den Hoogen J."/>
            <person name="Gungor B."/>
            <person name="Hartog M."/>
            <person name="Hontelez J."/>
            <person name="Verver J."/>
            <person name="Yang W.-C."/>
            <person name="Schijlen E."/>
            <person name="Repin R."/>
            <person name="Schilthuizen M."/>
            <person name="Schranz E."/>
            <person name="Heidstra R."/>
            <person name="Miyata K."/>
            <person name="Fedorova E."/>
            <person name="Kohlen W."/>
            <person name="Bisseling T."/>
            <person name="Smit S."/>
            <person name="Geurts R."/>
        </authorList>
    </citation>
    <scope>NUCLEOTIDE SEQUENCE [LARGE SCALE GENOMIC DNA]</scope>
    <source>
        <strain evidence="3">cv. WU1-14</strain>
    </source>
</reference>
<organism evidence="2 3">
    <name type="scientific">Parasponia andersonii</name>
    <name type="common">Sponia andersonii</name>
    <dbReference type="NCBI Taxonomy" id="3476"/>
    <lineage>
        <taxon>Eukaryota</taxon>
        <taxon>Viridiplantae</taxon>
        <taxon>Streptophyta</taxon>
        <taxon>Embryophyta</taxon>
        <taxon>Tracheophyta</taxon>
        <taxon>Spermatophyta</taxon>
        <taxon>Magnoliopsida</taxon>
        <taxon>eudicotyledons</taxon>
        <taxon>Gunneridae</taxon>
        <taxon>Pentapetalae</taxon>
        <taxon>rosids</taxon>
        <taxon>fabids</taxon>
        <taxon>Rosales</taxon>
        <taxon>Cannabaceae</taxon>
        <taxon>Parasponia</taxon>
    </lineage>
</organism>
<name>A0A2P5BIT1_PARAD</name>
<evidence type="ECO:0000313" key="2">
    <source>
        <dbReference type="EMBL" id="PON48690.1"/>
    </source>
</evidence>
<feature type="transmembrane region" description="Helical" evidence="1">
    <location>
        <begin position="31"/>
        <end position="49"/>
    </location>
</feature>
<dbReference type="AlphaFoldDB" id="A0A2P5BIT1"/>
<dbReference type="Proteomes" id="UP000237105">
    <property type="component" value="Unassembled WGS sequence"/>
</dbReference>
<sequence length="70" mass="7971">MPVPFQPNQTHVISAQNYHSSLQLPLSSPTFSPWPLLFIVHLAAACRRARRRKRKTSRGKSFGVPYLVNI</sequence>
<evidence type="ECO:0000313" key="3">
    <source>
        <dbReference type="Proteomes" id="UP000237105"/>
    </source>
</evidence>
<dbReference type="EMBL" id="JXTB01000272">
    <property type="protein sequence ID" value="PON48690.1"/>
    <property type="molecule type" value="Genomic_DNA"/>
</dbReference>